<evidence type="ECO:0000256" key="5">
    <source>
        <dbReference type="ARBA" id="ARBA00022989"/>
    </source>
</evidence>
<feature type="transmembrane region" description="Helical" evidence="7">
    <location>
        <begin position="173"/>
        <end position="196"/>
    </location>
</feature>
<feature type="transmembrane region" description="Helical" evidence="7">
    <location>
        <begin position="405"/>
        <end position="423"/>
    </location>
</feature>
<dbReference type="InterPro" id="IPR011701">
    <property type="entry name" value="MFS"/>
</dbReference>
<keyword evidence="9" id="KW-1185">Reference proteome</keyword>
<keyword evidence="4 7" id="KW-0812">Transmembrane</keyword>
<dbReference type="PROSITE" id="PS50850">
    <property type="entry name" value="MFS"/>
    <property type="match status" value="1"/>
</dbReference>
<dbReference type="Pfam" id="PF00083">
    <property type="entry name" value="Sugar_tr"/>
    <property type="match status" value="1"/>
</dbReference>
<dbReference type="InterPro" id="IPR020846">
    <property type="entry name" value="MFS_dom"/>
</dbReference>
<dbReference type="GeneID" id="100375275"/>
<evidence type="ECO:0000256" key="1">
    <source>
        <dbReference type="ARBA" id="ARBA00004141"/>
    </source>
</evidence>
<feature type="transmembrane region" description="Helical" evidence="7">
    <location>
        <begin position="117"/>
        <end position="137"/>
    </location>
</feature>
<feature type="transmembrane region" description="Helical" evidence="7">
    <location>
        <begin position="208"/>
        <end position="229"/>
    </location>
</feature>
<comment type="subcellular location">
    <subcellularLocation>
        <location evidence="1">Membrane</location>
        <topology evidence="1">Multi-pass membrane protein</topology>
    </subcellularLocation>
</comment>
<feature type="transmembrane region" description="Helical" evidence="7">
    <location>
        <begin position="489"/>
        <end position="509"/>
    </location>
</feature>
<feature type="transmembrane region" description="Helical" evidence="7">
    <location>
        <begin position="149"/>
        <end position="167"/>
    </location>
</feature>
<dbReference type="SUPFAM" id="SSF103473">
    <property type="entry name" value="MFS general substrate transporter"/>
    <property type="match status" value="1"/>
</dbReference>
<feature type="transmembrane region" description="Helical" evidence="7">
    <location>
        <begin position="235"/>
        <end position="256"/>
    </location>
</feature>
<feature type="domain" description="Major facilitator superfamily (MFS) profile" evidence="8">
    <location>
        <begin position="84"/>
        <end position="514"/>
    </location>
</feature>
<reference evidence="10" key="1">
    <citation type="submission" date="2025-08" db="UniProtKB">
        <authorList>
            <consortium name="RefSeq"/>
        </authorList>
    </citation>
    <scope>IDENTIFICATION</scope>
    <source>
        <tissue evidence="10">Testes</tissue>
    </source>
</reference>
<comment type="similarity">
    <text evidence="2">Belongs to the major facilitator superfamily.</text>
</comment>
<dbReference type="InterPro" id="IPR005828">
    <property type="entry name" value="MFS_sugar_transport-like"/>
</dbReference>
<evidence type="ECO:0000256" key="7">
    <source>
        <dbReference type="SAM" id="Phobius"/>
    </source>
</evidence>
<evidence type="ECO:0000259" key="8">
    <source>
        <dbReference type="PROSITE" id="PS50850"/>
    </source>
</evidence>
<dbReference type="RefSeq" id="XP_006817913.1">
    <property type="nucleotide sequence ID" value="XM_006817850.1"/>
</dbReference>
<gene>
    <name evidence="10" type="primary">LOC100375275</name>
</gene>
<feature type="transmembrane region" description="Helical" evidence="7">
    <location>
        <begin position="312"/>
        <end position="333"/>
    </location>
</feature>
<organism evidence="9 10">
    <name type="scientific">Saccoglossus kowalevskii</name>
    <name type="common">Acorn worm</name>
    <dbReference type="NCBI Taxonomy" id="10224"/>
    <lineage>
        <taxon>Eukaryota</taxon>
        <taxon>Metazoa</taxon>
        <taxon>Hemichordata</taxon>
        <taxon>Enteropneusta</taxon>
        <taxon>Harrimaniidae</taxon>
        <taxon>Saccoglossus</taxon>
    </lineage>
</organism>
<dbReference type="Gene3D" id="1.20.1250.20">
    <property type="entry name" value="MFS general substrate transporter like domains"/>
    <property type="match status" value="1"/>
</dbReference>
<evidence type="ECO:0000256" key="6">
    <source>
        <dbReference type="ARBA" id="ARBA00023136"/>
    </source>
</evidence>
<evidence type="ECO:0000256" key="3">
    <source>
        <dbReference type="ARBA" id="ARBA00022448"/>
    </source>
</evidence>
<proteinExistence type="inferred from homology"/>
<keyword evidence="3" id="KW-0813">Transport</keyword>
<dbReference type="PANTHER" id="PTHR23511:SF5">
    <property type="entry name" value="MAJOR FACILITATOR-TYPE TRANSPORTER HXNZ-RELATED"/>
    <property type="match status" value="1"/>
</dbReference>
<evidence type="ECO:0000313" key="9">
    <source>
        <dbReference type="Proteomes" id="UP000694865"/>
    </source>
</evidence>
<feature type="transmembrane region" description="Helical" evidence="7">
    <location>
        <begin position="460"/>
        <end position="483"/>
    </location>
</feature>
<accession>A0ABM0MD22</accession>
<name>A0ABM0MD22_SACKO</name>
<feature type="transmembrane region" description="Helical" evidence="7">
    <location>
        <begin position="377"/>
        <end position="398"/>
    </location>
</feature>
<feature type="transmembrane region" description="Helical" evidence="7">
    <location>
        <begin position="84"/>
        <end position="105"/>
    </location>
</feature>
<protein>
    <submittedName>
        <fullName evidence="10">Synaptic vesicle 2-related protein-like</fullName>
    </submittedName>
</protein>
<dbReference type="PANTHER" id="PTHR23511">
    <property type="entry name" value="SYNAPTIC VESICLE GLYCOPROTEIN 2"/>
    <property type="match status" value="1"/>
</dbReference>
<keyword evidence="5 7" id="KW-1133">Transmembrane helix</keyword>
<dbReference type="InterPro" id="IPR036259">
    <property type="entry name" value="MFS_trans_sf"/>
</dbReference>
<evidence type="ECO:0000256" key="2">
    <source>
        <dbReference type="ARBA" id="ARBA00008335"/>
    </source>
</evidence>
<dbReference type="Pfam" id="PF07690">
    <property type="entry name" value="MFS_1"/>
    <property type="match status" value="1"/>
</dbReference>
<sequence>MVDSSKSSEFLVGVAQEPFVKFRRFRDEEVSPYEHLGGDDHVEIGDSSRDEEIRKRVVETLDEDTFTVEDAVEAIGFGKFQIKLSLLAGLCWMADAMEMMILSILSPELHCIWKLKSWQEALITTVVFIGMFMSSTIWGSICDKYGRRVGLIMCSIWLFYYGVLTAFSPTLLWMLLLRGLVGFGIGGVPQSVTLYAEFLPSTARARCVVFIEVFWAIGTCFEVALALVVMPTLGWRWLLAFSAIPVLIFAVSCWWLPESARYQVACGKQEAAFATLKRIALENNKPMPLGKLVIRDKTEKRGKFSDLFVPQLRMTTIVLMFIWFANAFSYYGIVLMTTELFQSGSSCPATNAANTAGSPEICYTDCRGLSTKDYVDLLWTSIAEFPGLVITFFIIEWIGRKKTMAVEFLVFSLFTFLICICTTRTVLTIFLFIARAFISGAFQAAYVYTPEVYPTTVRAIGLGACSGMARVGALLTPFVAQVMLRISEYLAISIYGSVCILAAIASMMLPIETKGRAMHETHSDSRKSGAEEGAPNN</sequence>
<evidence type="ECO:0000313" key="10">
    <source>
        <dbReference type="RefSeq" id="XP_006817913.1"/>
    </source>
</evidence>
<dbReference type="Proteomes" id="UP000694865">
    <property type="component" value="Unplaced"/>
</dbReference>
<evidence type="ECO:0000256" key="4">
    <source>
        <dbReference type="ARBA" id="ARBA00022692"/>
    </source>
</evidence>
<keyword evidence="6 7" id="KW-0472">Membrane</keyword>